<comment type="similarity">
    <text evidence="2 7">Belongs to the UPF0056 (MarC) family.</text>
</comment>
<protein>
    <recommendedName>
        <fullName evidence="7">UPF0056 membrane protein</fullName>
    </recommendedName>
</protein>
<comment type="subcellular location">
    <subcellularLocation>
        <location evidence="1 7">Cell membrane</location>
        <topology evidence="1 7">Multi-pass membrane protein</topology>
    </subcellularLocation>
</comment>
<evidence type="ECO:0000256" key="4">
    <source>
        <dbReference type="ARBA" id="ARBA00022692"/>
    </source>
</evidence>
<feature type="transmembrane region" description="Helical" evidence="7">
    <location>
        <begin position="108"/>
        <end position="126"/>
    </location>
</feature>
<keyword evidence="5 7" id="KW-1133">Transmembrane helix</keyword>
<evidence type="ECO:0000256" key="3">
    <source>
        <dbReference type="ARBA" id="ARBA00022475"/>
    </source>
</evidence>
<feature type="transmembrane region" description="Helical" evidence="7">
    <location>
        <begin position="173"/>
        <end position="194"/>
    </location>
</feature>
<sequence>MFSNFDLQQFIGAFVVLFAVIDVIGSVPIIINLKKHGKKVNPEKVSLYSFLMFICFFYIGEFFLDLFNLDLSSFAIAGSLIIFIMAMEMILDIEIFRESPDTPKDATFVPLVFPLIAGAGALTTLLSIRAQYANINVLLAILANIIVIYIVVRAAKIIEAKIGQGGIYVLKKCFGIILLAISVKIFITNLTILIEQISSAS</sequence>
<evidence type="ECO:0000256" key="7">
    <source>
        <dbReference type="RuleBase" id="RU362048"/>
    </source>
</evidence>
<gene>
    <name evidence="8" type="ORF">PlAlph_4850</name>
</gene>
<organism evidence="8">
    <name type="scientific">uncultured Alphaproteobacteria bacterium</name>
    <dbReference type="NCBI Taxonomy" id="91750"/>
    <lineage>
        <taxon>Bacteria</taxon>
        <taxon>Pseudomonadati</taxon>
        <taxon>Pseudomonadota</taxon>
        <taxon>Alphaproteobacteria</taxon>
        <taxon>environmental samples</taxon>
    </lineage>
</organism>
<feature type="transmembrane region" description="Helical" evidence="7">
    <location>
        <begin position="12"/>
        <end position="33"/>
    </location>
</feature>
<dbReference type="PANTHER" id="PTHR33508:SF1">
    <property type="entry name" value="UPF0056 MEMBRANE PROTEIN YHCE"/>
    <property type="match status" value="1"/>
</dbReference>
<evidence type="ECO:0000256" key="6">
    <source>
        <dbReference type="ARBA" id="ARBA00023136"/>
    </source>
</evidence>
<dbReference type="AlphaFoldDB" id="A0A6G8F2X1"/>
<feature type="transmembrane region" description="Helical" evidence="7">
    <location>
        <begin position="45"/>
        <end position="64"/>
    </location>
</feature>
<keyword evidence="4 7" id="KW-0812">Transmembrane</keyword>
<feature type="transmembrane region" description="Helical" evidence="7">
    <location>
        <begin position="76"/>
        <end position="96"/>
    </location>
</feature>
<dbReference type="Pfam" id="PF01914">
    <property type="entry name" value="MarC"/>
    <property type="match status" value="1"/>
</dbReference>
<dbReference type="EMBL" id="MN990731">
    <property type="protein sequence ID" value="QIM10593.1"/>
    <property type="molecule type" value="Genomic_DNA"/>
</dbReference>
<proteinExistence type="inferred from homology"/>
<dbReference type="GO" id="GO:0005886">
    <property type="term" value="C:plasma membrane"/>
    <property type="evidence" value="ECO:0007669"/>
    <property type="project" value="UniProtKB-SubCell"/>
</dbReference>
<keyword evidence="3" id="KW-1003">Cell membrane</keyword>
<evidence type="ECO:0000256" key="5">
    <source>
        <dbReference type="ARBA" id="ARBA00022989"/>
    </source>
</evidence>
<dbReference type="PANTHER" id="PTHR33508">
    <property type="entry name" value="UPF0056 MEMBRANE PROTEIN YHCE"/>
    <property type="match status" value="1"/>
</dbReference>
<feature type="transmembrane region" description="Helical" evidence="7">
    <location>
        <begin position="132"/>
        <end position="152"/>
    </location>
</feature>
<evidence type="ECO:0000313" key="8">
    <source>
        <dbReference type="EMBL" id="QIM10593.1"/>
    </source>
</evidence>
<dbReference type="InterPro" id="IPR002771">
    <property type="entry name" value="Multi_antbiot-R_MarC"/>
</dbReference>
<evidence type="ECO:0000256" key="2">
    <source>
        <dbReference type="ARBA" id="ARBA00009784"/>
    </source>
</evidence>
<keyword evidence="6 7" id="KW-0472">Membrane</keyword>
<evidence type="ECO:0000256" key="1">
    <source>
        <dbReference type="ARBA" id="ARBA00004651"/>
    </source>
</evidence>
<accession>A0A6G8F2X1</accession>
<name>A0A6G8F2X1_9PROT</name>
<reference evidence="8" key="1">
    <citation type="journal article" date="2020" name="J. ISSAAS">
        <title>Lactobacilli and other gastrointestinal microbiota of Peromyscus leucopus, reservoir host for agents of Lyme disease and other zoonoses in North America.</title>
        <authorList>
            <person name="Milovic A."/>
            <person name="Bassam K."/>
            <person name="Shao H."/>
            <person name="Chatzistamou I."/>
            <person name="Tufts D.M."/>
            <person name="Diuk-Wasser M."/>
            <person name="Barbour A.G."/>
        </authorList>
    </citation>
    <scope>NUCLEOTIDE SEQUENCE</scope>
    <source>
        <strain evidence="8">LL90</strain>
    </source>
</reference>